<comment type="caution">
    <text evidence="2">The sequence shown here is derived from an EMBL/GenBank/DDBJ whole genome shotgun (WGS) entry which is preliminary data.</text>
</comment>
<evidence type="ECO:0000256" key="1">
    <source>
        <dbReference type="SAM" id="MobiDB-lite"/>
    </source>
</evidence>
<keyword evidence="3" id="KW-1185">Reference proteome</keyword>
<accession>A0A4C1VIF3</accession>
<organism evidence="2 3">
    <name type="scientific">Eumeta variegata</name>
    <name type="common">Bagworm moth</name>
    <name type="synonym">Eumeta japonica</name>
    <dbReference type="NCBI Taxonomy" id="151549"/>
    <lineage>
        <taxon>Eukaryota</taxon>
        <taxon>Metazoa</taxon>
        <taxon>Ecdysozoa</taxon>
        <taxon>Arthropoda</taxon>
        <taxon>Hexapoda</taxon>
        <taxon>Insecta</taxon>
        <taxon>Pterygota</taxon>
        <taxon>Neoptera</taxon>
        <taxon>Endopterygota</taxon>
        <taxon>Lepidoptera</taxon>
        <taxon>Glossata</taxon>
        <taxon>Ditrysia</taxon>
        <taxon>Tineoidea</taxon>
        <taxon>Psychidae</taxon>
        <taxon>Oiketicinae</taxon>
        <taxon>Eumeta</taxon>
    </lineage>
</organism>
<sequence>MEERRARKRDREPETGNVMIRVSIMGIVLPSGTRARAQVTFRAIYNSTSERPHEIKTVRSCVSRDVSRLKRNSFDMVILTPKKCMPAVVQSAPNRVPISSGINCGKNEAHPAGRFSTTAPIKHRDEITPAFGDSGMGFMRELGDCAAAFVLKTSTRTHRSLMYKPTSIRNTESIQSETPTQLATIILTNNTHPRTDPERHSPATPRRGARHFKLIAHRARDVNDYSNLSRKISRVPYFFPRVSPPSPAPSSRNVHLPGAPSLKIPIEARKSDE</sequence>
<reference evidence="2 3" key="1">
    <citation type="journal article" date="2019" name="Commun. Biol.">
        <title>The bagworm genome reveals a unique fibroin gene that provides high tensile strength.</title>
        <authorList>
            <person name="Kono N."/>
            <person name="Nakamura H."/>
            <person name="Ohtoshi R."/>
            <person name="Tomita M."/>
            <person name="Numata K."/>
            <person name="Arakawa K."/>
        </authorList>
    </citation>
    <scope>NUCLEOTIDE SEQUENCE [LARGE SCALE GENOMIC DNA]</scope>
</reference>
<name>A0A4C1VIF3_EUMVA</name>
<evidence type="ECO:0000313" key="2">
    <source>
        <dbReference type="EMBL" id="GBP38360.1"/>
    </source>
</evidence>
<evidence type="ECO:0000313" key="3">
    <source>
        <dbReference type="Proteomes" id="UP000299102"/>
    </source>
</evidence>
<gene>
    <name evidence="2" type="ORF">EVAR_36312_1</name>
</gene>
<proteinExistence type="predicted"/>
<dbReference type="Proteomes" id="UP000299102">
    <property type="component" value="Unassembled WGS sequence"/>
</dbReference>
<dbReference type="AlphaFoldDB" id="A0A4C1VIF3"/>
<protein>
    <submittedName>
        <fullName evidence="2">Uncharacterized protein</fullName>
    </submittedName>
</protein>
<dbReference type="EMBL" id="BGZK01000347">
    <property type="protein sequence ID" value="GBP38360.1"/>
    <property type="molecule type" value="Genomic_DNA"/>
</dbReference>
<feature type="region of interest" description="Disordered" evidence="1">
    <location>
        <begin position="244"/>
        <end position="273"/>
    </location>
</feature>